<sequence length="40" mass="4507">MGANLSLVFLPLNLIYFAKRLQNEENNIVSIYTLDGYVCG</sequence>
<protein>
    <submittedName>
        <fullName evidence="1">Uncharacterized protein</fullName>
    </submittedName>
</protein>
<dbReference type="Proteomes" id="UP000241854">
    <property type="component" value="Chromosome"/>
</dbReference>
<dbReference type="AlphaFoldDB" id="A0A2R4P2L8"/>
<gene>
    <name evidence="1" type="ORF">CCS77_1872</name>
</gene>
<reference evidence="1 2" key="1">
    <citation type="journal article" date="2018" name="Emerg. Microbes Infect.">
        <title>Genomic analysis of oral Campylobacter concisus strains identified a potential bacterial molecular marker associated with active Crohn's disease.</title>
        <authorList>
            <person name="Liu F."/>
            <person name="Ma R."/>
            <person name="Tay C.Y.A."/>
            <person name="Octavia S."/>
            <person name="Lan R."/>
            <person name="Chung H.K.L."/>
            <person name="Riordan S.M."/>
            <person name="Grimm M.C."/>
            <person name="Leong R.W."/>
            <person name="Tanaka M.M."/>
            <person name="Connor S."/>
            <person name="Zhang L."/>
        </authorList>
    </citation>
    <scope>NUCLEOTIDE SEQUENCE [LARGE SCALE GENOMIC DNA]</scope>
    <source>
        <strain evidence="1 2">P2CDO4</strain>
    </source>
</reference>
<evidence type="ECO:0000313" key="1">
    <source>
        <dbReference type="EMBL" id="AVX44933.1"/>
    </source>
</evidence>
<evidence type="ECO:0000313" key="2">
    <source>
        <dbReference type="Proteomes" id="UP000241854"/>
    </source>
</evidence>
<dbReference type="EMBL" id="CP021642">
    <property type="protein sequence ID" value="AVX44933.1"/>
    <property type="molecule type" value="Genomic_DNA"/>
</dbReference>
<accession>A0A2R4P2L8</accession>
<proteinExistence type="predicted"/>
<name>A0A2R4P2L8_9BACT</name>
<organism evidence="1 2">
    <name type="scientific">Campylobacter concisus</name>
    <dbReference type="NCBI Taxonomy" id="199"/>
    <lineage>
        <taxon>Bacteria</taxon>
        <taxon>Pseudomonadati</taxon>
        <taxon>Campylobacterota</taxon>
        <taxon>Epsilonproteobacteria</taxon>
        <taxon>Campylobacterales</taxon>
        <taxon>Campylobacteraceae</taxon>
        <taxon>Campylobacter</taxon>
    </lineage>
</organism>